<organism evidence="1 2">
    <name type="scientific">Actinokineospora xionganensis</name>
    <dbReference type="NCBI Taxonomy" id="2684470"/>
    <lineage>
        <taxon>Bacteria</taxon>
        <taxon>Bacillati</taxon>
        <taxon>Actinomycetota</taxon>
        <taxon>Actinomycetes</taxon>
        <taxon>Pseudonocardiales</taxon>
        <taxon>Pseudonocardiaceae</taxon>
        <taxon>Actinokineospora</taxon>
    </lineage>
</organism>
<feature type="non-terminal residue" evidence="1">
    <location>
        <position position="1"/>
    </location>
</feature>
<dbReference type="EMBL" id="JABVED010000039">
    <property type="protein sequence ID" value="MBC6451698.1"/>
    <property type="molecule type" value="Genomic_DNA"/>
</dbReference>
<reference evidence="1 2" key="1">
    <citation type="submission" date="2020-06" db="EMBL/GenBank/DDBJ databases">
        <title>Actinokineospora xiongansis sp. nov., isolated from soil of Baiyangdian.</title>
        <authorList>
            <person name="Zhang X."/>
        </authorList>
    </citation>
    <scope>NUCLEOTIDE SEQUENCE [LARGE SCALE GENOMIC DNA]</scope>
    <source>
        <strain evidence="1 2">HBU206404</strain>
    </source>
</reference>
<name>A0ABR7LGG4_9PSEU</name>
<dbReference type="RefSeq" id="WP_187224767.1">
    <property type="nucleotide sequence ID" value="NZ_JABVED010000039.1"/>
</dbReference>
<accession>A0ABR7LGG4</accession>
<evidence type="ECO:0000313" key="2">
    <source>
        <dbReference type="Proteomes" id="UP000734823"/>
    </source>
</evidence>
<sequence>VSMSPSNPVRNKPGLIIIEPPGAGETHTAPQAVDTSDDVGALSVHYRDGQPVIIVIGGAALAGEVMVENAAGTIVASYRAGSVEQAGAQTRNEITDVKFYLYIQDPDDDLSREHPLRPLTA</sequence>
<evidence type="ECO:0000313" key="1">
    <source>
        <dbReference type="EMBL" id="MBC6451698.1"/>
    </source>
</evidence>
<gene>
    <name evidence="1" type="ORF">GPZ80_31595</name>
</gene>
<proteinExistence type="predicted"/>
<protein>
    <submittedName>
        <fullName evidence="1">Uncharacterized protein</fullName>
    </submittedName>
</protein>
<dbReference type="Proteomes" id="UP000734823">
    <property type="component" value="Unassembled WGS sequence"/>
</dbReference>
<comment type="caution">
    <text evidence="1">The sequence shown here is derived from an EMBL/GenBank/DDBJ whole genome shotgun (WGS) entry which is preliminary data.</text>
</comment>
<keyword evidence="2" id="KW-1185">Reference proteome</keyword>